<dbReference type="Gene3D" id="3.40.50.150">
    <property type="entry name" value="Vaccinia Virus protein VP39"/>
    <property type="match status" value="1"/>
</dbReference>
<sequence>MKWPWWPVCVPSPKRSKVPLPSTAKSGVKLSRLAVACANRLFESHSDRERFLEALTTPPPYPATVLWCQEPASPLPFEPLPPLPWQPPWVSRFAAGSRTGQHPLHEAGAYYCLDSSSVFAAVPLLTLPPEPSLVIDVCAAPGGKSLFAWRSLQPRYLVCNETIGKRVGMLISNLKRCRVHPVGVTAWDSEVLAAEFQGTADVVIVDAPCSGQSLLAKGQKAEGCFHPLTIRHNQRRQKRILAAATALVRPGGWLLYSTCTFSQDENEEVAAWLMAKFPQLIPQAVPALAAYQSHLAAFPCYRLWPHQGEGAGAFTILWQHQGRGESNPLPDLGDRRAFGDRWRWQSSSQPA</sequence>
<dbReference type="PANTHER" id="PTHR22807:SF53">
    <property type="entry name" value="RIBOSOMAL RNA SMALL SUBUNIT METHYLTRANSFERASE B-RELATED"/>
    <property type="match status" value="1"/>
</dbReference>
<feature type="binding site" evidence="5">
    <location>
        <begin position="138"/>
        <end position="144"/>
    </location>
    <ligand>
        <name>S-adenosyl-L-methionine</name>
        <dbReference type="ChEBI" id="CHEBI:59789"/>
    </ligand>
</feature>
<dbReference type="InterPro" id="IPR049560">
    <property type="entry name" value="MeTrfase_RsmB-F_NOP2_cat"/>
</dbReference>
<organism evidence="7 8">
    <name type="scientific">Thermosynechococcus sichuanensis E542</name>
    <dbReference type="NCBI Taxonomy" id="2016101"/>
    <lineage>
        <taxon>Bacteria</taxon>
        <taxon>Bacillati</taxon>
        <taxon>Cyanobacteriota</taxon>
        <taxon>Cyanophyceae</taxon>
        <taxon>Acaryochloridales</taxon>
        <taxon>Thermosynechococcaceae</taxon>
        <taxon>Thermosynechococcus</taxon>
        <taxon>Thermosynechococcus sichuanensis</taxon>
    </lineage>
</organism>
<dbReference type="SUPFAM" id="SSF53335">
    <property type="entry name" value="S-adenosyl-L-methionine-dependent methyltransferases"/>
    <property type="match status" value="1"/>
</dbReference>
<keyword evidence="1 5" id="KW-0489">Methyltransferase</keyword>
<dbReference type="PRINTS" id="PR02008">
    <property type="entry name" value="RCMTFAMILY"/>
</dbReference>
<dbReference type="PROSITE" id="PS51686">
    <property type="entry name" value="SAM_MT_RSMB_NOP"/>
    <property type="match status" value="1"/>
</dbReference>
<feature type="domain" description="SAM-dependent MTase RsmB/NOP-type" evidence="6">
    <location>
        <begin position="27"/>
        <end position="321"/>
    </location>
</feature>
<accession>A0A7D6IZB5</accession>
<dbReference type="KEGG" id="tsq:D3A95_02110"/>
<dbReference type="InterPro" id="IPR001678">
    <property type="entry name" value="MeTrfase_RsmB-F_NOP2_dom"/>
</dbReference>
<keyword evidence="8" id="KW-1185">Reference proteome</keyword>
<proteinExistence type="inferred from homology"/>
<reference evidence="8" key="1">
    <citation type="submission" date="2018-09" db="EMBL/GenBank/DDBJ databases">
        <title>Complete genome sequence of thermophilic cyanobacteria strain Thermosynechococcus elongatus PKUAC-SCTE542.</title>
        <authorList>
            <person name="Liang Y."/>
            <person name="Tang J."/>
            <person name="Daroch M."/>
        </authorList>
    </citation>
    <scope>NUCLEOTIDE SEQUENCE [LARGE SCALE GENOMIC DNA]</scope>
    <source>
        <strain evidence="8">E542</strain>
    </source>
</reference>
<evidence type="ECO:0000313" key="7">
    <source>
        <dbReference type="EMBL" id="QLL29732.1"/>
    </source>
</evidence>
<dbReference type="AlphaFoldDB" id="A0A7D6IZB5"/>
<dbReference type="GO" id="GO:0001510">
    <property type="term" value="P:RNA methylation"/>
    <property type="evidence" value="ECO:0007669"/>
    <property type="project" value="InterPro"/>
</dbReference>
<evidence type="ECO:0000256" key="1">
    <source>
        <dbReference type="ARBA" id="ARBA00022603"/>
    </source>
</evidence>
<dbReference type="EMBL" id="CP032152">
    <property type="protein sequence ID" value="QLL29732.1"/>
    <property type="molecule type" value="Genomic_DNA"/>
</dbReference>
<keyword evidence="4 5" id="KW-0694">RNA-binding</keyword>
<dbReference type="GO" id="GO:0003723">
    <property type="term" value="F:RNA binding"/>
    <property type="evidence" value="ECO:0007669"/>
    <property type="project" value="UniProtKB-UniRule"/>
</dbReference>
<feature type="binding site" evidence="5">
    <location>
        <position position="206"/>
    </location>
    <ligand>
        <name>S-adenosyl-L-methionine</name>
        <dbReference type="ChEBI" id="CHEBI:59789"/>
    </ligand>
</feature>
<keyword evidence="2 5" id="KW-0808">Transferase</keyword>
<keyword evidence="3 5" id="KW-0949">S-adenosyl-L-methionine</keyword>
<evidence type="ECO:0000256" key="5">
    <source>
        <dbReference type="PROSITE-ProRule" id="PRU01023"/>
    </source>
</evidence>
<evidence type="ECO:0000313" key="8">
    <source>
        <dbReference type="Proteomes" id="UP000261812"/>
    </source>
</evidence>
<dbReference type="GO" id="GO:0008173">
    <property type="term" value="F:RNA methyltransferase activity"/>
    <property type="evidence" value="ECO:0007669"/>
    <property type="project" value="InterPro"/>
</dbReference>
<dbReference type="Proteomes" id="UP000261812">
    <property type="component" value="Chromosome"/>
</dbReference>
<protein>
    <submittedName>
        <fullName evidence="7">RsmB/NOP family class I SAM-dependent RNA methyltransferase</fullName>
    </submittedName>
</protein>
<feature type="binding site" evidence="5">
    <location>
        <position position="188"/>
    </location>
    <ligand>
        <name>S-adenosyl-L-methionine</name>
        <dbReference type="ChEBI" id="CHEBI:59789"/>
    </ligand>
</feature>
<dbReference type="PANTHER" id="PTHR22807">
    <property type="entry name" value="NOP2 YEAST -RELATED NOL1/NOP2/FMU SUN DOMAIN-CONTAINING"/>
    <property type="match status" value="1"/>
</dbReference>
<name>A0A7D6IZB5_9CYAN</name>
<dbReference type="InterPro" id="IPR023267">
    <property type="entry name" value="RCMT"/>
</dbReference>
<evidence type="ECO:0000256" key="2">
    <source>
        <dbReference type="ARBA" id="ARBA00022679"/>
    </source>
</evidence>
<evidence type="ECO:0000256" key="4">
    <source>
        <dbReference type="ARBA" id="ARBA00022884"/>
    </source>
</evidence>
<evidence type="ECO:0000256" key="3">
    <source>
        <dbReference type="ARBA" id="ARBA00022691"/>
    </source>
</evidence>
<feature type="active site" description="Nucleophile" evidence="5">
    <location>
        <position position="259"/>
    </location>
</feature>
<dbReference type="Pfam" id="PF01189">
    <property type="entry name" value="Methyltr_RsmB-F"/>
    <property type="match status" value="1"/>
</dbReference>
<evidence type="ECO:0000259" key="6">
    <source>
        <dbReference type="PROSITE" id="PS51686"/>
    </source>
</evidence>
<dbReference type="InterPro" id="IPR029063">
    <property type="entry name" value="SAM-dependent_MTases_sf"/>
</dbReference>
<gene>
    <name evidence="7" type="ORF">D3A95_02110</name>
</gene>
<comment type="similarity">
    <text evidence="5">Belongs to the class I-like SAM-binding methyltransferase superfamily. RsmB/NOP family.</text>
</comment>
<feature type="binding site" evidence="5">
    <location>
        <position position="161"/>
    </location>
    <ligand>
        <name>S-adenosyl-L-methionine</name>
        <dbReference type="ChEBI" id="CHEBI:59789"/>
    </ligand>
</feature>